<gene>
    <name evidence="2" type="ORF">BC793_11831</name>
</gene>
<dbReference type="Pfam" id="PF00089">
    <property type="entry name" value="Trypsin"/>
    <property type="match status" value="1"/>
</dbReference>
<proteinExistence type="predicted"/>
<dbReference type="RefSeq" id="WP_109599479.1">
    <property type="nucleotide sequence ID" value="NZ_BONA01000059.1"/>
</dbReference>
<dbReference type="InterPro" id="IPR009003">
    <property type="entry name" value="Peptidase_S1_PA"/>
</dbReference>
<protein>
    <submittedName>
        <fullName evidence="2">Trypsin</fullName>
    </submittedName>
</protein>
<sequence>MALNLSWRSAAVAGATIAAPAVGVAPAQAVVGNDVPDGGDRFTAHLTDGSAHGCTATLVATPWLLTARECVASPAGPSTAVIGKADLDSSAGHERGVSRVVAHPTLNLAPARLTAPVTDITGGLWAGFHGIA</sequence>
<dbReference type="InterPro" id="IPR043504">
    <property type="entry name" value="Peptidase_S1_PA_chymotrypsin"/>
</dbReference>
<dbReference type="GO" id="GO:0006508">
    <property type="term" value="P:proteolysis"/>
    <property type="evidence" value="ECO:0007669"/>
    <property type="project" value="InterPro"/>
</dbReference>
<dbReference type="OrthoDB" id="9815928at2"/>
<dbReference type="EMBL" id="QGGR01000018">
    <property type="protein sequence ID" value="PWK40802.1"/>
    <property type="molecule type" value="Genomic_DNA"/>
</dbReference>
<evidence type="ECO:0000313" key="3">
    <source>
        <dbReference type="Proteomes" id="UP000245697"/>
    </source>
</evidence>
<evidence type="ECO:0000313" key="2">
    <source>
        <dbReference type="EMBL" id="PWK40802.1"/>
    </source>
</evidence>
<dbReference type="Gene3D" id="2.40.10.10">
    <property type="entry name" value="Trypsin-like serine proteases"/>
    <property type="match status" value="1"/>
</dbReference>
<dbReference type="GO" id="GO:0004252">
    <property type="term" value="F:serine-type endopeptidase activity"/>
    <property type="evidence" value="ECO:0007669"/>
    <property type="project" value="InterPro"/>
</dbReference>
<feature type="domain" description="Peptidase S1" evidence="1">
    <location>
        <begin position="30"/>
        <end position="107"/>
    </location>
</feature>
<evidence type="ECO:0000259" key="1">
    <source>
        <dbReference type="Pfam" id="PF00089"/>
    </source>
</evidence>
<name>A0A316F6H1_9ACTN</name>
<accession>A0A316F6H1</accession>
<organism evidence="2 3">
    <name type="scientific">Actinoplanes xinjiangensis</name>
    <dbReference type="NCBI Taxonomy" id="512350"/>
    <lineage>
        <taxon>Bacteria</taxon>
        <taxon>Bacillati</taxon>
        <taxon>Actinomycetota</taxon>
        <taxon>Actinomycetes</taxon>
        <taxon>Micromonosporales</taxon>
        <taxon>Micromonosporaceae</taxon>
        <taxon>Actinoplanes</taxon>
    </lineage>
</organism>
<dbReference type="InterPro" id="IPR001254">
    <property type="entry name" value="Trypsin_dom"/>
</dbReference>
<reference evidence="2 3" key="1">
    <citation type="submission" date="2018-05" db="EMBL/GenBank/DDBJ databases">
        <title>Genomic Encyclopedia of Archaeal and Bacterial Type Strains, Phase II (KMG-II): from individual species to whole genera.</title>
        <authorList>
            <person name="Goeker M."/>
        </authorList>
    </citation>
    <scope>NUCLEOTIDE SEQUENCE [LARGE SCALE GENOMIC DNA]</scope>
    <source>
        <strain evidence="2 3">DSM 45184</strain>
    </source>
</reference>
<dbReference type="Proteomes" id="UP000245697">
    <property type="component" value="Unassembled WGS sequence"/>
</dbReference>
<comment type="caution">
    <text evidence="2">The sequence shown here is derived from an EMBL/GenBank/DDBJ whole genome shotgun (WGS) entry which is preliminary data.</text>
</comment>
<dbReference type="AlphaFoldDB" id="A0A316F6H1"/>
<keyword evidence="3" id="KW-1185">Reference proteome</keyword>
<dbReference type="SUPFAM" id="SSF50494">
    <property type="entry name" value="Trypsin-like serine proteases"/>
    <property type="match status" value="1"/>
</dbReference>